<dbReference type="AlphaFoldDB" id="A0A0L0NS34"/>
<sequence>MGAGEEMFQWAIRPKRRNMRNWSIEQAYSLNGFEKMRV</sequence>
<comment type="caution">
    <text evidence="1">The sequence shown here is derived from an EMBL/GenBank/DDBJ whole genome shotgun (WGS) entry which is preliminary data.</text>
</comment>
<reference evidence="2" key="1">
    <citation type="journal article" date="2015" name="BMC Genomics">
        <title>Draft genome of a commonly misdiagnosed multidrug resistant pathogen Candida auris.</title>
        <authorList>
            <person name="Chatterjee S."/>
            <person name="Alampalli S.V."/>
            <person name="Nageshan R.K."/>
            <person name="Chettiar S.T."/>
            <person name="Joshi S."/>
            <person name="Tatu U.S."/>
        </authorList>
    </citation>
    <scope>NUCLEOTIDE SEQUENCE [LARGE SCALE GENOMIC DNA]</scope>
    <source>
        <strain evidence="2">6684</strain>
    </source>
</reference>
<protein>
    <submittedName>
        <fullName evidence="1">Uncharacterized protein</fullName>
    </submittedName>
</protein>
<organism evidence="1 2">
    <name type="scientific">Candidozyma auris</name>
    <name type="common">Yeast</name>
    <name type="synonym">Candida auris</name>
    <dbReference type="NCBI Taxonomy" id="498019"/>
    <lineage>
        <taxon>Eukaryota</taxon>
        <taxon>Fungi</taxon>
        <taxon>Dikarya</taxon>
        <taxon>Ascomycota</taxon>
        <taxon>Saccharomycotina</taxon>
        <taxon>Pichiomycetes</taxon>
        <taxon>Metschnikowiaceae</taxon>
        <taxon>Candidozyma</taxon>
    </lineage>
</organism>
<evidence type="ECO:0000313" key="1">
    <source>
        <dbReference type="EMBL" id="KND96972.1"/>
    </source>
</evidence>
<gene>
    <name evidence="1" type="ORF">QG37_06667</name>
</gene>
<accession>A0A0L0NS34</accession>
<dbReference type="EMBL" id="LGST01000047">
    <property type="protein sequence ID" value="KND96972.1"/>
    <property type="molecule type" value="Genomic_DNA"/>
</dbReference>
<name>A0A0L0NS34_CANAR</name>
<dbReference type="Proteomes" id="UP000037122">
    <property type="component" value="Unassembled WGS sequence"/>
</dbReference>
<evidence type="ECO:0000313" key="2">
    <source>
        <dbReference type="Proteomes" id="UP000037122"/>
    </source>
</evidence>
<dbReference type="VEuPathDB" id="FungiDB:QG37_06667"/>
<proteinExistence type="predicted"/>